<dbReference type="Pfam" id="PF12697">
    <property type="entry name" value="Abhydrolase_6"/>
    <property type="match status" value="1"/>
</dbReference>
<evidence type="ECO:0000256" key="6">
    <source>
        <dbReference type="ARBA" id="ARBA00022801"/>
    </source>
</evidence>
<evidence type="ECO:0000256" key="1">
    <source>
        <dbReference type="ARBA" id="ARBA00004613"/>
    </source>
</evidence>
<dbReference type="PROSITE" id="PS51257">
    <property type="entry name" value="PROKAR_LIPOPROTEIN"/>
    <property type="match status" value="1"/>
</dbReference>
<evidence type="ECO:0000256" key="7">
    <source>
        <dbReference type="ARBA" id="ARBA00023277"/>
    </source>
</evidence>
<protein>
    <submittedName>
        <fullName evidence="12">Alpha/beta hydrolase</fullName>
    </submittedName>
</protein>
<evidence type="ECO:0000256" key="5">
    <source>
        <dbReference type="ARBA" id="ARBA00022729"/>
    </source>
</evidence>
<keyword evidence="7" id="KW-0119">Carbohydrate metabolism</keyword>
<accession>A0A643FGD7</accession>
<comment type="subcellular location">
    <subcellularLocation>
        <location evidence="1">Secreted</location>
    </subcellularLocation>
</comment>
<evidence type="ECO:0000256" key="3">
    <source>
        <dbReference type="ARBA" id="ARBA00022525"/>
    </source>
</evidence>
<evidence type="ECO:0000313" key="13">
    <source>
        <dbReference type="Proteomes" id="UP000430120"/>
    </source>
</evidence>
<proteinExistence type="inferred from homology"/>
<feature type="domain" description="AB hydrolase-1" evidence="11">
    <location>
        <begin position="61"/>
        <end position="310"/>
    </location>
</feature>
<dbReference type="OrthoDB" id="9148251at2"/>
<dbReference type="PANTHER" id="PTHR38050">
    <property type="match status" value="1"/>
</dbReference>
<comment type="similarity">
    <text evidence="2">Belongs to the faeC family.</text>
</comment>
<feature type="signal peptide" evidence="10">
    <location>
        <begin position="1"/>
        <end position="31"/>
    </location>
</feature>
<dbReference type="GO" id="GO:0030600">
    <property type="term" value="F:feruloyl esterase activity"/>
    <property type="evidence" value="ECO:0007669"/>
    <property type="project" value="InterPro"/>
</dbReference>
<name>A0A643FGD7_IDEDE</name>
<evidence type="ECO:0000256" key="8">
    <source>
        <dbReference type="ARBA" id="ARBA00023326"/>
    </source>
</evidence>
<dbReference type="InterPro" id="IPR029058">
    <property type="entry name" value="AB_hydrolase_fold"/>
</dbReference>
<dbReference type="EMBL" id="VZPB01000003">
    <property type="protein sequence ID" value="KAB0584932.1"/>
    <property type="molecule type" value="Genomic_DNA"/>
</dbReference>
<evidence type="ECO:0000256" key="4">
    <source>
        <dbReference type="ARBA" id="ARBA00022651"/>
    </source>
</evidence>
<keyword evidence="3" id="KW-0964">Secreted</keyword>
<organism evidence="12 13">
    <name type="scientific">Ideonella dechloratans</name>
    <dbReference type="NCBI Taxonomy" id="36863"/>
    <lineage>
        <taxon>Bacteria</taxon>
        <taxon>Pseudomonadati</taxon>
        <taxon>Pseudomonadota</taxon>
        <taxon>Betaproteobacteria</taxon>
        <taxon>Burkholderiales</taxon>
        <taxon>Sphaerotilaceae</taxon>
        <taxon>Ideonella</taxon>
    </lineage>
</organism>
<feature type="chain" id="PRO_5024815852" evidence="10">
    <location>
        <begin position="32"/>
        <end position="327"/>
    </location>
</feature>
<keyword evidence="13" id="KW-1185">Reference proteome</keyword>
<keyword evidence="8" id="KW-0624">Polysaccharide degradation</keyword>
<dbReference type="PANTHER" id="PTHR38050:SF1">
    <property type="entry name" value="FERULOYL ESTERASE C"/>
    <property type="match status" value="1"/>
</dbReference>
<evidence type="ECO:0000259" key="11">
    <source>
        <dbReference type="Pfam" id="PF12697"/>
    </source>
</evidence>
<dbReference type="Proteomes" id="UP000430120">
    <property type="component" value="Unassembled WGS sequence"/>
</dbReference>
<evidence type="ECO:0000256" key="10">
    <source>
        <dbReference type="SAM" id="SignalP"/>
    </source>
</evidence>
<dbReference type="InterPro" id="IPR043595">
    <property type="entry name" value="FaeB/C/D"/>
</dbReference>
<comment type="function">
    <text evidence="9">Involved in degradation of plant cell walls. Hydrolyzes the feruloyl-arabinose ester bond in arabinoxylans, and the feruloyl-galactose ester bond in pectin. Active against paranitrophenyl-acetate, methyl ferulate and wheat arabinoxylan.</text>
</comment>
<dbReference type="InterPro" id="IPR000073">
    <property type="entry name" value="AB_hydrolase_1"/>
</dbReference>
<sequence length="327" mass="34220">MNQRLMRLLIGSALVASLAACGGGGSSNSVAAGDSLVSTTVGSYPHAVNIYVPAGGATRAIVALHGGGGNNTAIAYQLGLNSSNSETTTNTINWDWLHANKVIMVFPQGQHIDGASGATTWSNYAMTSGQDDVAFLQALAAKLKSDYGVTQIDLMGHSMGGAMTNRMRCESPATFDGYIALAGPASEHFDPAGATPCVPSVNKPYMSISGDDDQVMQTYNNRWPNYNWIINPLVEWAGNAAFLDGTMMGEWPEQQVRVTQTCGESVAPLGSPNATSGNVQTWTNCGGAMVIKKITGADHGVATMAAQMDANNPTVVMDTVMSFLNAQ</sequence>
<dbReference type="RefSeq" id="WP_151122248.1">
    <property type="nucleotide sequence ID" value="NZ_CP088081.1"/>
</dbReference>
<reference evidence="12 13" key="1">
    <citation type="submission" date="2019-09" db="EMBL/GenBank/DDBJ databases">
        <title>Draft genome sequences of 48 bacterial type strains from the CCUG.</title>
        <authorList>
            <person name="Tunovic T."/>
            <person name="Pineiro-Iglesias B."/>
            <person name="Unosson C."/>
            <person name="Inganas E."/>
            <person name="Ohlen M."/>
            <person name="Cardew S."/>
            <person name="Jensie-Markopoulos S."/>
            <person name="Salva-Serra F."/>
            <person name="Jaen-Luchoro D."/>
            <person name="Karlsson R."/>
            <person name="Svensson-Stadler L."/>
            <person name="Chun J."/>
            <person name="Moore E."/>
        </authorList>
    </citation>
    <scope>NUCLEOTIDE SEQUENCE [LARGE SCALE GENOMIC DNA]</scope>
    <source>
        <strain evidence="12 13">CCUG 30977</strain>
    </source>
</reference>
<comment type="caution">
    <text evidence="12">The sequence shown here is derived from an EMBL/GenBank/DDBJ whole genome shotgun (WGS) entry which is preliminary data.</text>
</comment>
<keyword evidence="5 10" id="KW-0732">Signal</keyword>
<dbReference type="SUPFAM" id="SSF53474">
    <property type="entry name" value="alpha/beta-Hydrolases"/>
    <property type="match status" value="1"/>
</dbReference>
<dbReference type="AlphaFoldDB" id="A0A643FGD7"/>
<dbReference type="Gene3D" id="3.40.50.1820">
    <property type="entry name" value="alpha/beta hydrolase"/>
    <property type="match status" value="1"/>
</dbReference>
<gene>
    <name evidence="12" type="ORF">F7Q92_01890</name>
</gene>
<keyword evidence="4" id="KW-0858">Xylan degradation</keyword>
<evidence type="ECO:0000313" key="12">
    <source>
        <dbReference type="EMBL" id="KAB0584932.1"/>
    </source>
</evidence>
<keyword evidence="6 12" id="KW-0378">Hydrolase</keyword>
<dbReference type="GO" id="GO:0005576">
    <property type="term" value="C:extracellular region"/>
    <property type="evidence" value="ECO:0007669"/>
    <property type="project" value="UniProtKB-SubCell"/>
</dbReference>
<evidence type="ECO:0000256" key="9">
    <source>
        <dbReference type="ARBA" id="ARBA00025250"/>
    </source>
</evidence>
<dbReference type="GO" id="GO:0045493">
    <property type="term" value="P:xylan catabolic process"/>
    <property type="evidence" value="ECO:0007669"/>
    <property type="project" value="UniProtKB-KW"/>
</dbReference>
<evidence type="ECO:0000256" key="2">
    <source>
        <dbReference type="ARBA" id="ARBA00010278"/>
    </source>
</evidence>